<keyword evidence="3" id="KW-0063">Aspartyl esterase</keyword>
<dbReference type="GO" id="GO:0030599">
    <property type="term" value="F:pectinesterase activity"/>
    <property type="evidence" value="ECO:0007669"/>
    <property type="project" value="InterPro"/>
</dbReference>
<dbReference type="PANTHER" id="PTHR31321">
    <property type="entry name" value="ACYL-COA THIOESTER HYDROLASE YBHC-RELATED"/>
    <property type="match status" value="1"/>
</dbReference>
<sequence length="448" mass="50080">MKINKFFISTFLCLVVWATFLPNAQLGAAGTSFRQQKDTALKVFDAVVDISGQGDYTDVQQAIDHAPQHLTRPWRIFIKKGDYEGLIRIPENKPYIYLIGEDKDKTIISFKINCADPANTGDAGQQYSKLRYDQQDCAVVVVNAPDFYAQNISFVNAYGVTAQKGPQALAMKVTADRSAFFNCRFRSFQDTWMTSTKGLNDRTYANDCWIEGAVDYFYGGGNAFIDHCTLYNVRGGSVIVAPRHLEGTKWGYVFSHCIIDGNKAAADGRTKLGRPWHDAPMAVYLNTILKIPINPEGWTDMGPAAKLFAEYNTRDQNGRLVDLSKRRTWYKQSKGEGGRIIQGLQAVLTKKEAAAYTYTNVVEGKDRWDPRKFFEQIRAPEHLMLDKQDLKWKRLKEAGGYLVALNGQILGVTTHNFFKISGSAVGVWTVTGVKNNGSLGKSATLQGR</sequence>
<evidence type="ECO:0000313" key="6">
    <source>
        <dbReference type="EMBL" id="SEA38552.1"/>
    </source>
</evidence>
<dbReference type="RefSeq" id="WP_091399391.1">
    <property type="nucleotide sequence ID" value="NZ_FNQY01000016.1"/>
</dbReference>
<comment type="similarity">
    <text evidence="1">Belongs to the pectinesterase family.</text>
</comment>
<dbReference type="InterPro" id="IPR000070">
    <property type="entry name" value="Pectinesterase_cat"/>
</dbReference>
<feature type="domain" description="Pectinesterase catalytic" evidence="5">
    <location>
        <begin position="45"/>
        <end position="362"/>
    </location>
</feature>
<reference evidence="6 7" key="1">
    <citation type="submission" date="2016-10" db="EMBL/GenBank/DDBJ databases">
        <authorList>
            <person name="de Groot N.N."/>
        </authorList>
    </citation>
    <scope>NUCLEOTIDE SEQUENCE [LARGE SCALE GENOMIC DNA]</scope>
    <source>
        <strain evidence="6 7">Vu-144</strain>
    </source>
</reference>
<dbReference type="InterPro" id="IPR012334">
    <property type="entry name" value="Pectin_lyas_fold"/>
</dbReference>
<evidence type="ECO:0000256" key="3">
    <source>
        <dbReference type="ARBA" id="ARBA00023085"/>
    </source>
</evidence>
<feature type="signal peptide" evidence="4">
    <location>
        <begin position="1"/>
        <end position="24"/>
    </location>
</feature>
<evidence type="ECO:0000313" key="7">
    <source>
        <dbReference type="Proteomes" id="UP000199041"/>
    </source>
</evidence>
<dbReference type="PANTHER" id="PTHR31321:SF57">
    <property type="entry name" value="PECTINESTERASE 53-RELATED"/>
    <property type="match status" value="1"/>
</dbReference>
<dbReference type="OrthoDB" id="696979at2"/>
<evidence type="ECO:0000259" key="5">
    <source>
        <dbReference type="Pfam" id="PF01095"/>
    </source>
</evidence>
<keyword evidence="7" id="KW-1185">Reference proteome</keyword>
<evidence type="ECO:0000256" key="1">
    <source>
        <dbReference type="ARBA" id="ARBA00008891"/>
    </source>
</evidence>
<name>A0A1H4AS79_9BACT</name>
<organism evidence="6 7">
    <name type="scientific">Arachidicoccus rhizosphaerae</name>
    <dbReference type="NCBI Taxonomy" id="551991"/>
    <lineage>
        <taxon>Bacteria</taxon>
        <taxon>Pseudomonadati</taxon>
        <taxon>Bacteroidota</taxon>
        <taxon>Chitinophagia</taxon>
        <taxon>Chitinophagales</taxon>
        <taxon>Chitinophagaceae</taxon>
        <taxon>Arachidicoccus</taxon>
    </lineage>
</organism>
<dbReference type="Pfam" id="PF01095">
    <property type="entry name" value="Pectinesterase"/>
    <property type="match status" value="1"/>
</dbReference>
<dbReference type="GO" id="GO:0042545">
    <property type="term" value="P:cell wall modification"/>
    <property type="evidence" value="ECO:0007669"/>
    <property type="project" value="InterPro"/>
</dbReference>
<dbReference type="STRING" id="551991.SAMN05192529_11633"/>
<evidence type="ECO:0000256" key="2">
    <source>
        <dbReference type="ARBA" id="ARBA00022801"/>
    </source>
</evidence>
<dbReference type="EMBL" id="FNQY01000016">
    <property type="protein sequence ID" value="SEA38552.1"/>
    <property type="molecule type" value="Genomic_DNA"/>
</dbReference>
<proteinExistence type="inferred from homology"/>
<dbReference type="AlphaFoldDB" id="A0A1H4AS79"/>
<protein>
    <submittedName>
        <fullName evidence="6">Pectinesterase</fullName>
    </submittedName>
</protein>
<dbReference type="Gene3D" id="2.160.20.10">
    <property type="entry name" value="Single-stranded right-handed beta-helix, Pectin lyase-like"/>
    <property type="match status" value="1"/>
</dbReference>
<dbReference type="InterPro" id="IPR011050">
    <property type="entry name" value="Pectin_lyase_fold/virulence"/>
</dbReference>
<keyword evidence="4" id="KW-0732">Signal</keyword>
<evidence type="ECO:0000256" key="4">
    <source>
        <dbReference type="SAM" id="SignalP"/>
    </source>
</evidence>
<gene>
    <name evidence="6" type="ORF">SAMN05192529_11633</name>
</gene>
<keyword evidence="2" id="KW-0378">Hydrolase</keyword>
<dbReference type="Proteomes" id="UP000199041">
    <property type="component" value="Unassembled WGS sequence"/>
</dbReference>
<dbReference type="SUPFAM" id="SSF51126">
    <property type="entry name" value="Pectin lyase-like"/>
    <property type="match status" value="1"/>
</dbReference>
<feature type="chain" id="PRO_5011673754" evidence="4">
    <location>
        <begin position="25"/>
        <end position="448"/>
    </location>
</feature>
<accession>A0A1H4AS79</accession>